<sequence length="199" mass="22695">MARQWQEDFDITKYLGTWYEIARTPNYFERNCVANARAQYKLVPEQACTFTVENSCLYEGDVDHSVLGLATYDPINQAKLSVTFVPRWLRWLPVVWGGLWVYLAVLNDTQTHYYYAVAGSPTTSMAWILSRDPQFATSSYYEICVSKLRELNYPVDKLIVCPQRWPTSSHTTPSVHQTSSSSNLQSTTDVDTAQVAGEL</sequence>
<dbReference type="EMBL" id="GBHO01001356">
    <property type="protein sequence ID" value="JAG42248.1"/>
    <property type="molecule type" value="Transcribed_RNA"/>
</dbReference>
<evidence type="ECO:0000313" key="8">
    <source>
        <dbReference type="EMBL" id="JAG10940.1"/>
    </source>
</evidence>
<reference evidence="16" key="2">
    <citation type="submission" date="2014-07" db="EMBL/GenBank/DDBJ databases">
        <authorList>
            <person name="Hull J."/>
        </authorList>
    </citation>
    <scope>NUCLEOTIDE SEQUENCE</scope>
</reference>
<evidence type="ECO:0000313" key="10">
    <source>
        <dbReference type="EMBL" id="JAG10942.1"/>
    </source>
</evidence>
<dbReference type="EMBL" id="GBHO01001354">
    <property type="protein sequence ID" value="JAG42250.1"/>
    <property type="molecule type" value="Transcribed_RNA"/>
</dbReference>
<dbReference type="EMBL" id="GBHO01001363">
    <property type="protein sequence ID" value="JAG42241.1"/>
    <property type="molecule type" value="Transcribed_RNA"/>
</dbReference>
<evidence type="ECO:0000313" key="11">
    <source>
        <dbReference type="EMBL" id="JAG10944.1"/>
    </source>
</evidence>
<evidence type="ECO:0000313" key="20">
    <source>
        <dbReference type="EMBL" id="JAG42251.1"/>
    </source>
</evidence>
<accession>A0A0A9ZEB1</accession>
<dbReference type="Gene3D" id="2.40.128.20">
    <property type="match status" value="1"/>
</dbReference>
<dbReference type="InterPro" id="IPR022271">
    <property type="entry name" value="Lipocalin_ApoD"/>
</dbReference>
<evidence type="ECO:0000313" key="5">
    <source>
        <dbReference type="EMBL" id="JAG10937.1"/>
    </source>
</evidence>
<evidence type="ECO:0000313" key="15">
    <source>
        <dbReference type="EMBL" id="JAG42245.1"/>
    </source>
</evidence>
<protein>
    <submittedName>
        <fullName evidence="21">Putative lipocalin R877</fullName>
    </submittedName>
</protein>
<evidence type="ECO:0000313" key="19">
    <source>
        <dbReference type="EMBL" id="JAG42250.1"/>
    </source>
</evidence>
<evidence type="ECO:0000313" key="14">
    <source>
        <dbReference type="EMBL" id="JAG42242.1"/>
    </source>
</evidence>
<dbReference type="EMBL" id="GBHO01001359">
    <property type="protein sequence ID" value="JAG42245.1"/>
    <property type="molecule type" value="Transcribed_RNA"/>
</dbReference>
<reference evidence="21" key="3">
    <citation type="journal article" date="2016" name="Gigascience">
        <title>De novo construction of an expanded transcriptome assembly for the western tarnished plant bug, Lygus hesperus.</title>
        <authorList>
            <person name="Tassone E.E."/>
            <person name="Geib S.M."/>
            <person name="Hall B."/>
            <person name="Fabrick J.A."/>
            <person name="Brent C.S."/>
            <person name="Hull J.J."/>
        </authorList>
    </citation>
    <scope>NUCLEOTIDE SEQUENCE</scope>
</reference>
<evidence type="ECO:0000313" key="12">
    <source>
        <dbReference type="EMBL" id="JAG35331.1"/>
    </source>
</evidence>
<proteinExistence type="inferred from homology"/>
<evidence type="ECO:0000256" key="3">
    <source>
        <dbReference type="SAM" id="MobiDB-lite"/>
    </source>
</evidence>
<gene>
    <name evidence="21" type="primary">MIMI_R877_4</name>
    <name evidence="23" type="synonym">MIMI_R877_0</name>
    <name evidence="22" type="synonym">MIMI_R877_1</name>
    <name evidence="12" type="ORF">CM83_26452</name>
    <name evidence="20" type="ORF">CM83_26454</name>
    <name evidence="19" type="ORF">CM83_26457</name>
    <name evidence="16" type="ORF">CM83_26459</name>
    <name evidence="15" type="ORF">CM83_26462</name>
    <name evidence="18" type="ORF">CM83_26465</name>
    <name evidence="17" type="ORF">CM83_26468</name>
    <name evidence="14" type="ORF">CM83_26470</name>
    <name evidence="13" type="ORF">CM83_26473</name>
    <name evidence="8" type="ORF">CM83_26476</name>
    <name evidence="7" type="ORF">CM83_26479</name>
    <name evidence="6" type="ORF">CM83_26481</name>
    <name evidence="5" type="ORF">CM83_26484</name>
    <name evidence="11" type="ORF">CM83_26486</name>
    <name evidence="10" type="ORF">CM83_26490</name>
    <name evidence="9" type="ORF">CM83_26493</name>
    <name evidence="21" type="ORF">g.33220</name>
    <name evidence="23" type="ORF">g.33223</name>
    <name evidence="22" type="ORF">g.33227</name>
</gene>
<evidence type="ECO:0000313" key="21">
    <source>
        <dbReference type="EMBL" id="JAQ04108.1"/>
    </source>
</evidence>
<evidence type="ECO:0000313" key="22">
    <source>
        <dbReference type="EMBL" id="JAQ07752.1"/>
    </source>
</evidence>
<dbReference type="Pfam" id="PF08212">
    <property type="entry name" value="Lipocalin_2"/>
    <property type="match status" value="1"/>
</dbReference>
<dbReference type="EMBL" id="GDHC01010877">
    <property type="protein sequence ID" value="JAQ07752.1"/>
    <property type="molecule type" value="Transcribed_RNA"/>
</dbReference>
<evidence type="ECO:0000313" key="7">
    <source>
        <dbReference type="EMBL" id="JAG10939.1"/>
    </source>
</evidence>
<dbReference type="EMBL" id="GBHO01032662">
    <property type="protein sequence ID" value="JAG10942.1"/>
    <property type="molecule type" value="Transcribed_RNA"/>
</dbReference>
<feature type="compositionally biased region" description="Low complexity" evidence="3">
    <location>
        <begin position="174"/>
        <end position="188"/>
    </location>
</feature>
<dbReference type="AlphaFoldDB" id="A0A0A9ZEB1"/>
<dbReference type="EMBL" id="GDHC01003315">
    <property type="protein sequence ID" value="JAQ15314.1"/>
    <property type="molecule type" value="Transcribed_RNA"/>
</dbReference>
<dbReference type="EMBL" id="GBHO01008273">
    <property type="protein sequence ID" value="JAG35331.1"/>
    <property type="molecule type" value="Transcribed_RNA"/>
</dbReference>
<reference evidence="16" key="1">
    <citation type="journal article" date="2014" name="PLoS ONE">
        <title>Transcriptome-Based Identification of ABC Transporters in the Western Tarnished Plant Bug Lygus hesperus.</title>
        <authorList>
            <person name="Hull J.J."/>
            <person name="Chaney K."/>
            <person name="Geib S.M."/>
            <person name="Fabrick J.A."/>
            <person name="Brent C.S."/>
            <person name="Walsh D."/>
            <person name="Lavine L.C."/>
        </authorList>
    </citation>
    <scope>NUCLEOTIDE SEQUENCE</scope>
</reference>
<evidence type="ECO:0000256" key="1">
    <source>
        <dbReference type="ARBA" id="ARBA00006889"/>
    </source>
</evidence>
<feature type="region of interest" description="Disordered" evidence="3">
    <location>
        <begin position="166"/>
        <end position="190"/>
    </location>
</feature>
<dbReference type="EMBL" id="GBHO01032666">
    <property type="protein sequence ID" value="JAG10938.1"/>
    <property type="molecule type" value="Transcribed_RNA"/>
</dbReference>
<evidence type="ECO:0000313" key="6">
    <source>
        <dbReference type="EMBL" id="JAG10938.1"/>
    </source>
</evidence>
<dbReference type="InterPro" id="IPR022272">
    <property type="entry name" value="Lipocalin_CS"/>
</dbReference>
<dbReference type="PANTHER" id="PTHR10612:SF34">
    <property type="entry name" value="APOLIPOPROTEIN D"/>
    <property type="match status" value="1"/>
</dbReference>
<dbReference type="PANTHER" id="PTHR10612">
    <property type="entry name" value="APOLIPOPROTEIN D"/>
    <property type="match status" value="1"/>
</dbReference>
<dbReference type="InterPro" id="IPR047202">
    <property type="entry name" value="Lipocalin_Blc-like_dom"/>
</dbReference>
<dbReference type="GO" id="GO:0006950">
    <property type="term" value="P:response to stress"/>
    <property type="evidence" value="ECO:0007669"/>
    <property type="project" value="UniProtKB-ARBA"/>
</dbReference>
<evidence type="ECO:0000313" key="17">
    <source>
        <dbReference type="EMBL" id="JAG42247.1"/>
    </source>
</evidence>
<dbReference type="PIRSF" id="PIRSF036893">
    <property type="entry name" value="Lipocalin_ApoD"/>
    <property type="match status" value="1"/>
</dbReference>
<name>A0A0A9ZEB1_LYGHE</name>
<dbReference type="EMBL" id="GBHO01032660">
    <property type="protein sequence ID" value="JAG10944.1"/>
    <property type="molecule type" value="Transcribed_RNA"/>
</dbReference>
<dbReference type="InterPro" id="IPR012674">
    <property type="entry name" value="Calycin"/>
</dbReference>
<comment type="similarity">
    <text evidence="1 2">Belongs to the calycin superfamily. Lipocalin family.</text>
</comment>
<dbReference type="EMBL" id="GBHO01001357">
    <property type="protein sequence ID" value="JAG42247.1"/>
    <property type="molecule type" value="Transcribed_RNA"/>
</dbReference>
<evidence type="ECO:0000313" key="18">
    <source>
        <dbReference type="EMBL" id="JAG42248.1"/>
    </source>
</evidence>
<evidence type="ECO:0000313" key="9">
    <source>
        <dbReference type="EMBL" id="JAG10941.1"/>
    </source>
</evidence>
<feature type="domain" description="Lipocalin/cytosolic fatty-acid binding" evidence="4">
    <location>
        <begin position="9"/>
        <end position="163"/>
    </location>
</feature>
<organism evidence="16">
    <name type="scientific">Lygus hesperus</name>
    <name type="common">Western plant bug</name>
    <dbReference type="NCBI Taxonomy" id="30085"/>
    <lineage>
        <taxon>Eukaryota</taxon>
        <taxon>Metazoa</taxon>
        <taxon>Ecdysozoa</taxon>
        <taxon>Arthropoda</taxon>
        <taxon>Hexapoda</taxon>
        <taxon>Insecta</taxon>
        <taxon>Pterygota</taxon>
        <taxon>Neoptera</taxon>
        <taxon>Paraneoptera</taxon>
        <taxon>Hemiptera</taxon>
        <taxon>Heteroptera</taxon>
        <taxon>Panheteroptera</taxon>
        <taxon>Cimicomorpha</taxon>
        <taxon>Miridae</taxon>
        <taxon>Mirini</taxon>
        <taxon>Lygus</taxon>
    </lineage>
</organism>
<dbReference type="SUPFAM" id="SSF50814">
    <property type="entry name" value="Lipocalins"/>
    <property type="match status" value="1"/>
</dbReference>
<dbReference type="EMBL" id="GBHO01032664">
    <property type="protein sequence ID" value="JAG10940.1"/>
    <property type="molecule type" value="Transcribed_RNA"/>
</dbReference>
<dbReference type="EMBL" id="GBHO01032667">
    <property type="protein sequence ID" value="JAG10937.1"/>
    <property type="molecule type" value="Transcribed_RNA"/>
</dbReference>
<dbReference type="EMBL" id="GBHO01032663">
    <property type="protein sequence ID" value="JAG10941.1"/>
    <property type="molecule type" value="Transcribed_RNA"/>
</dbReference>
<dbReference type="EMBL" id="GBHO01001362">
    <property type="protein sequence ID" value="JAG42242.1"/>
    <property type="molecule type" value="Transcribed_RNA"/>
</dbReference>
<dbReference type="EMBL" id="GBHO01001358">
    <property type="protein sequence ID" value="JAG42246.1"/>
    <property type="molecule type" value="Transcribed_RNA"/>
</dbReference>
<evidence type="ECO:0000313" key="16">
    <source>
        <dbReference type="EMBL" id="JAG42246.1"/>
    </source>
</evidence>
<evidence type="ECO:0000259" key="4">
    <source>
        <dbReference type="Pfam" id="PF08212"/>
    </source>
</evidence>
<evidence type="ECO:0000313" key="13">
    <source>
        <dbReference type="EMBL" id="JAG42241.1"/>
    </source>
</evidence>
<evidence type="ECO:0000256" key="2">
    <source>
        <dbReference type="PIRNR" id="PIRNR036893"/>
    </source>
</evidence>
<dbReference type="PROSITE" id="PS00213">
    <property type="entry name" value="LIPOCALIN"/>
    <property type="match status" value="1"/>
</dbReference>
<dbReference type="EMBL" id="GDHC01014521">
    <property type="protein sequence ID" value="JAQ04108.1"/>
    <property type="molecule type" value="Transcribed_RNA"/>
</dbReference>
<dbReference type="CDD" id="cd19438">
    <property type="entry name" value="lipocalin_Blc-like"/>
    <property type="match status" value="1"/>
</dbReference>
<dbReference type="EMBL" id="GBHO01001353">
    <property type="protein sequence ID" value="JAG42251.1"/>
    <property type="molecule type" value="Transcribed_RNA"/>
</dbReference>
<dbReference type="InterPro" id="IPR000566">
    <property type="entry name" value="Lipocln_cytosolic_FA-bd_dom"/>
</dbReference>
<evidence type="ECO:0000313" key="23">
    <source>
        <dbReference type="EMBL" id="JAQ15314.1"/>
    </source>
</evidence>
<dbReference type="EMBL" id="GBHO01032665">
    <property type="protein sequence ID" value="JAG10939.1"/>
    <property type="molecule type" value="Transcribed_RNA"/>
</dbReference>